<dbReference type="Proteomes" id="UP001595443">
    <property type="component" value="Unassembled WGS sequence"/>
</dbReference>
<keyword evidence="2" id="KW-1185">Reference proteome</keyword>
<gene>
    <name evidence="1" type="ORF">ACFOES_18985</name>
</gene>
<sequence>MKTSEHMSAEERRDTWVNLFAVSDGSHTWDFAQWYAELLYNALEYVEGLVGAEHAAQPLLDLAAPVAESGGEGGADWREVLEDVMSAGMVWPMSERINHAGLYGLYGVTPEAVPQHERADWIADMVATVSAFAERSDVRALGDGNNAILRIANMASSRHALDTGTGEVDIRSMATLGGVSEGRVRNLLAGSEPTLERGPHGGVSAMSALAWLQKRQDFLASIWMEQEGSDIAETTRHIDPERMIFVPVARDGSTFHPGLRRGGSYQIGAKGEEQHFDGFDEALAALNAMPIPRWRRPNEHGNWGIVSGVAWQRVERSGAAQ</sequence>
<reference evidence="2" key="1">
    <citation type="journal article" date="2019" name="Int. J. Syst. Evol. Microbiol.">
        <title>The Global Catalogue of Microorganisms (GCM) 10K type strain sequencing project: providing services to taxonomists for standard genome sequencing and annotation.</title>
        <authorList>
            <consortium name="The Broad Institute Genomics Platform"/>
            <consortium name="The Broad Institute Genome Sequencing Center for Infectious Disease"/>
            <person name="Wu L."/>
            <person name="Ma J."/>
        </authorList>
    </citation>
    <scope>NUCLEOTIDE SEQUENCE [LARGE SCALE GENOMIC DNA]</scope>
    <source>
        <strain evidence="2">KCTC 62192</strain>
    </source>
</reference>
<protein>
    <submittedName>
        <fullName evidence="1">Uncharacterized protein</fullName>
    </submittedName>
</protein>
<evidence type="ECO:0000313" key="1">
    <source>
        <dbReference type="EMBL" id="MFC2970189.1"/>
    </source>
</evidence>
<accession>A0ABV7AL89</accession>
<comment type="caution">
    <text evidence="1">The sequence shown here is derived from an EMBL/GenBank/DDBJ whole genome shotgun (WGS) entry which is preliminary data.</text>
</comment>
<proteinExistence type="predicted"/>
<name>A0ABV7AL89_9RHOB</name>
<dbReference type="EMBL" id="JBHRSK010000017">
    <property type="protein sequence ID" value="MFC2970189.1"/>
    <property type="molecule type" value="Genomic_DNA"/>
</dbReference>
<dbReference type="RefSeq" id="WP_377834949.1">
    <property type="nucleotide sequence ID" value="NZ_JBHRSK010000017.1"/>
</dbReference>
<evidence type="ECO:0000313" key="2">
    <source>
        <dbReference type="Proteomes" id="UP001595443"/>
    </source>
</evidence>
<organism evidence="1 2">
    <name type="scientific">Acidimangrovimonas pyrenivorans</name>
    <dbReference type="NCBI Taxonomy" id="2030798"/>
    <lineage>
        <taxon>Bacteria</taxon>
        <taxon>Pseudomonadati</taxon>
        <taxon>Pseudomonadota</taxon>
        <taxon>Alphaproteobacteria</taxon>
        <taxon>Rhodobacterales</taxon>
        <taxon>Paracoccaceae</taxon>
        <taxon>Acidimangrovimonas</taxon>
    </lineage>
</organism>